<dbReference type="Proteomes" id="UP001497516">
    <property type="component" value="Chromosome 9"/>
</dbReference>
<proteinExistence type="predicted"/>
<organism evidence="2 3">
    <name type="scientific">Linum trigynum</name>
    <dbReference type="NCBI Taxonomy" id="586398"/>
    <lineage>
        <taxon>Eukaryota</taxon>
        <taxon>Viridiplantae</taxon>
        <taxon>Streptophyta</taxon>
        <taxon>Embryophyta</taxon>
        <taxon>Tracheophyta</taxon>
        <taxon>Spermatophyta</taxon>
        <taxon>Magnoliopsida</taxon>
        <taxon>eudicotyledons</taxon>
        <taxon>Gunneridae</taxon>
        <taxon>Pentapetalae</taxon>
        <taxon>rosids</taxon>
        <taxon>fabids</taxon>
        <taxon>Malpighiales</taxon>
        <taxon>Linaceae</taxon>
        <taxon>Linum</taxon>
    </lineage>
</organism>
<dbReference type="AlphaFoldDB" id="A0AAV2GQ60"/>
<evidence type="ECO:0000313" key="2">
    <source>
        <dbReference type="EMBL" id="CAL1411530.1"/>
    </source>
</evidence>
<keyword evidence="3" id="KW-1185">Reference proteome</keyword>
<reference evidence="2 3" key="1">
    <citation type="submission" date="2024-04" db="EMBL/GenBank/DDBJ databases">
        <authorList>
            <person name="Fracassetti M."/>
        </authorList>
    </citation>
    <scope>NUCLEOTIDE SEQUENCE [LARGE SCALE GENOMIC DNA]</scope>
</reference>
<feature type="compositionally biased region" description="Polar residues" evidence="1">
    <location>
        <begin position="24"/>
        <end position="39"/>
    </location>
</feature>
<evidence type="ECO:0000256" key="1">
    <source>
        <dbReference type="SAM" id="MobiDB-lite"/>
    </source>
</evidence>
<sequence>MCCIRNSMANSVQRKEFIEDNTEVKQLTNRSQGKRNPTSRGKDRKDFPDSVSSPVKQDVPITLVVGEDDDESSKTYSADLLQLASRIFNREWFASVRAQLENHDPPKFPLQMVELDVDLLEVVGTTGDDSKHTIAAQNDPCVDAQMSTELKVAE</sequence>
<accession>A0AAV2GQ60</accession>
<name>A0AAV2GQ60_9ROSI</name>
<dbReference type="EMBL" id="OZ034822">
    <property type="protein sequence ID" value="CAL1411530.1"/>
    <property type="molecule type" value="Genomic_DNA"/>
</dbReference>
<gene>
    <name evidence="2" type="ORF">LTRI10_LOCUS50880</name>
</gene>
<evidence type="ECO:0000313" key="3">
    <source>
        <dbReference type="Proteomes" id="UP001497516"/>
    </source>
</evidence>
<feature type="region of interest" description="Disordered" evidence="1">
    <location>
        <begin position="23"/>
        <end position="55"/>
    </location>
</feature>
<protein>
    <submittedName>
        <fullName evidence="2">Uncharacterized protein</fullName>
    </submittedName>
</protein>